<feature type="region of interest" description="Disordered" evidence="1">
    <location>
        <begin position="34"/>
        <end position="64"/>
    </location>
</feature>
<name>A0AAD7HAX3_9AGAR</name>
<evidence type="ECO:0000313" key="2">
    <source>
        <dbReference type="EMBL" id="KAJ7716116.1"/>
    </source>
</evidence>
<reference evidence="2" key="1">
    <citation type="submission" date="2023-03" db="EMBL/GenBank/DDBJ databases">
        <title>Massive genome expansion in bonnet fungi (Mycena s.s.) driven by repeated elements and novel gene families across ecological guilds.</title>
        <authorList>
            <consortium name="Lawrence Berkeley National Laboratory"/>
            <person name="Harder C.B."/>
            <person name="Miyauchi S."/>
            <person name="Viragh M."/>
            <person name="Kuo A."/>
            <person name="Thoen E."/>
            <person name="Andreopoulos B."/>
            <person name="Lu D."/>
            <person name="Skrede I."/>
            <person name="Drula E."/>
            <person name="Henrissat B."/>
            <person name="Morin E."/>
            <person name="Kohler A."/>
            <person name="Barry K."/>
            <person name="LaButti K."/>
            <person name="Morin E."/>
            <person name="Salamov A."/>
            <person name="Lipzen A."/>
            <person name="Mereny Z."/>
            <person name="Hegedus B."/>
            <person name="Baldrian P."/>
            <person name="Stursova M."/>
            <person name="Weitz H."/>
            <person name="Taylor A."/>
            <person name="Grigoriev I.V."/>
            <person name="Nagy L.G."/>
            <person name="Martin F."/>
            <person name="Kauserud H."/>
        </authorList>
    </citation>
    <scope>NUCLEOTIDE SEQUENCE</scope>
    <source>
        <strain evidence="2">CBHHK182m</strain>
    </source>
</reference>
<evidence type="ECO:0000256" key="1">
    <source>
        <dbReference type="SAM" id="MobiDB-lite"/>
    </source>
</evidence>
<protein>
    <submittedName>
        <fullName evidence="2">Uncharacterized protein</fullName>
    </submittedName>
</protein>
<keyword evidence="3" id="KW-1185">Reference proteome</keyword>
<dbReference type="Proteomes" id="UP001215598">
    <property type="component" value="Unassembled WGS sequence"/>
</dbReference>
<sequence>MPTLPDGSLPIVASSYPLLQLEWYLLASAESLSLGNPYTTRPQRTSRVASGQSFEKYRDETPQSSQSLSRIIRGGWEYDSRGQIQKLMRLNDDGGLKSTMLNGAAYLRSTRATLSTTCISANLSKFG</sequence>
<dbReference type="EMBL" id="JARKIB010000296">
    <property type="protein sequence ID" value="KAJ7716116.1"/>
    <property type="molecule type" value="Genomic_DNA"/>
</dbReference>
<proteinExistence type="predicted"/>
<comment type="caution">
    <text evidence="2">The sequence shown here is derived from an EMBL/GenBank/DDBJ whole genome shotgun (WGS) entry which is preliminary data.</text>
</comment>
<organism evidence="2 3">
    <name type="scientific">Mycena metata</name>
    <dbReference type="NCBI Taxonomy" id="1033252"/>
    <lineage>
        <taxon>Eukaryota</taxon>
        <taxon>Fungi</taxon>
        <taxon>Dikarya</taxon>
        <taxon>Basidiomycota</taxon>
        <taxon>Agaricomycotina</taxon>
        <taxon>Agaricomycetes</taxon>
        <taxon>Agaricomycetidae</taxon>
        <taxon>Agaricales</taxon>
        <taxon>Marasmiineae</taxon>
        <taxon>Mycenaceae</taxon>
        <taxon>Mycena</taxon>
    </lineage>
</organism>
<feature type="compositionally biased region" description="Polar residues" evidence="1">
    <location>
        <begin position="34"/>
        <end position="53"/>
    </location>
</feature>
<gene>
    <name evidence="2" type="ORF">B0H16DRAFT_1476920</name>
</gene>
<dbReference type="AlphaFoldDB" id="A0AAD7HAX3"/>
<evidence type="ECO:0000313" key="3">
    <source>
        <dbReference type="Proteomes" id="UP001215598"/>
    </source>
</evidence>
<accession>A0AAD7HAX3</accession>